<dbReference type="Pfam" id="PF12244">
    <property type="entry name" value="DUF3606"/>
    <property type="match status" value="1"/>
</dbReference>
<accession>A0ABU8X0D7</accession>
<dbReference type="RefSeq" id="WP_340348421.1">
    <property type="nucleotide sequence ID" value="NZ_JBBKZT010000043.1"/>
</dbReference>
<organism evidence="2 3">
    <name type="scientific">Variovorax rhizosphaerae</name>
    <dbReference type="NCBI Taxonomy" id="1836200"/>
    <lineage>
        <taxon>Bacteria</taxon>
        <taxon>Pseudomonadati</taxon>
        <taxon>Pseudomonadota</taxon>
        <taxon>Betaproteobacteria</taxon>
        <taxon>Burkholderiales</taxon>
        <taxon>Comamonadaceae</taxon>
        <taxon>Variovorax</taxon>
    </lineage>
</organism>
<sequence>MVYPAHPETDRLDPSDEASLDLWARKLDVTPAQVQDAVRAVGTRASDVELHLKGSRSTTTEERVKAQHRHS</sequence>
<name>A0ABU8X0D7_9BURK</name>
<feature type="region of interest" description="Disordered" evidence="1">
    <location>
        <begin position="49"/>
        <end position="71"/>
    </location>
</feature>
<keyword evidence="3" id="KW-1185">Reference proteome</keyword>
<reference evidence="2 3" key="1">
    <citation type="submission" date="2024-03" db="EMBL/GenBank/DDBJ databases">
        <title>Novel species of the genus Variovorax.</title>
        <authorList>
            <person name="Liu Q."/>
            <person name="Xin Y.-H."/>
        </authorList>
    </citation>
    <scope>NUCLEOTIDE SEQUENCE [LARGE SCALE GENOMIC DNA]</scope>
    <source>
        <strain evidence="2 3">KACC 18900</strain>
    </source>
</reference>
<dbReference type="EMBL" id="JBBKZT010000043">
    <property type="protein sequence ID" value="MEJ8852473.1"/>
    <property type="molecule type" value="Genomic_DNA"/>
</dbReference>
<gene>
    <name evidence="2" type="ORF">WKW82_38040</name>
</gene>
<proteinExistence type="predicted"/>
<evidence type="ECO:0000313" key="2">
    <source>
        <dbReference type="EMBL" id="MEJ8852473.1"/>
    </source>
</evidence>
<evidence type="ECO:0000313" key="3">
    <source>
        <dbReference type="Proteomes" id="UP001385892"/>
    </source>
</evidence>
<comment type="caution">
    <text evidence="2">The sequence shown here is derived from an EMBL/GenBank/DDBJ whole genome shotgun (WGS) entry which is preliminary data.</text>
</comment>
<evidence type="ECO:0000256" key="1">
    <source>
        <dbReference type="SAM" id="MobiDB-lite"/>
    </source>
</evidence>
<dbReference type="InterPro" id="IPR022037">
    <property type="entry name" value="DUF3606"/>
</dbReference>
<protein>
    <submittedName>
        <fullName evidence="2">DUF3606 domain-containing protein</fullName>
    </submittedName>
</protein>
<dbReference type="Proteomes" id="UP001385892">
    <property type="component" value="Unassembled WGS sequence"/>
</dbReference>